<keyword evidence="9 10" id="KW-0238">DNA-binding</keyword>
<evidence type="ECO:0000256" key="5">
    <source>
        <dbReference type="ARBA" id="ARBA00022747"/>
    </source>
</evidence>
<sequence>MTRQPEQILENKLVTQLVALGYKKVEIANEFDLLSNLKRQLEIHNKVELSEQDFKQILNYINKGNIFERAKILRDRVPYVNDKGESKTIELINQVRWCQNEFQVTQQVSIDGKYKNRYDVTILINGLPLIQIELKRRGLELKEAFNQINRYERHSFGEGAGLFQFIQIFVISNGVNTKYYANSPIKARSFKQTFYWTDNKNKLITQLADFSAIFLEPCHISKMVCKYVVLNESGSYLMVLRPYQFYAVEAIIERVKNTTENGYVWHTTGSGKTLTSFKTSQILTQMPQVHKVVFVVDRKDLDYQTTKEFNSFSKGSIDGTNDTKTLVNQLSGDAKLIVTTIQKLNTAVTKANHIKKLEQLQDKRIVFIFDECHRSQFGRTHESIKGFFQNSQMFGFTGTPIFEKNAGSNEYGKRTTKMLFGKDLHKYVITDAIRDENVLKFSVEYISTFRKKDNIQDIEVEAIDEKEVMEAPQRLNNIADYVITNHNRKTHSREFTAIFCVSNVETLINYYQIFQNKKNAGEHNLKIATIFSYQANEDDKEAMGVTWEDDEFLIAAEPKADYSSIKQQHTRESLDSFISDYNKMFSTNFSTKDSQSFYNYYNDIAKRVKHKQVDILLVVNMFLTGFDSKTLNTIYVDKNLQYHGLIQAYSRTNRILNELKSQGNIVVFRNLKNATDEAITLFSNIEAKDEIIMEPYEDYVKRMNDAFITLLQITPTVNSVNNLKDEDEELAFAKAFRELMRIKNILITFTQFTFDDLSIDEQTFEDYKSKYLDLYDKVRSHDAKEKVSILQDIDFELELIHRDEINVTYILKLLAKLKDATPEEKEKQEKAIFDLIAGETQLRSKRELIEKFINQHLPTIEESDDIPDEFANFISVEKLNAIKELSENEGLNPEKLEKVIGDYLFTEKMPLRDDVIEIMNERPSLKDRKTKSERVTEKILNFVETFINGISRP</sequence>
<proteinExistence type="inferred from homology"/>
<dbReference type="CDD" id="cd18030">
    <property type="entry name" value="DEXHc_RE_I_HsdR"/>
    <property type="match status" value="1"/>
</dbReference>
<dbReference type="SMART" id="SM00487">
    <property type="entry name" value="DEXDc"/>
    <property type="match status" value="1"/>
</dbReference>
<keyword evidence="4 10" id="KW-0547">Nucleotide-binding</keyword>
<keyword evidence="7 10" id="KW-0378">Hydrolase</keyword>
<evidence type="ECO:0000256" key="10">
    <source>
        <dbReference type="RuleBase" id="RU364115"/>
    </source>
</evidence>
<keyword evidence="5 10" id="KW-0680">Restriction system</keyword>
<dbReference type="CDD" id="cd18800">
    <property type="entry name" value="SF2_C_EcoR124I-like"/>
    <property type="match status" value="1"/>
</dbReference>
<dbReference type="RefSeq" id="WP_256552097.1">
    <property type="nucleotide sequence ID" value="NZ_CP101751.1"/>
</dbReference>
<accession>A0ABY5IUE8</accession>
<keyword evidence="8 10" id="KW-0067">ATP-binding</keyword>
<dbReference type="Gene3D" id="3.40.50.300">
    <property type="entry name" value="P-loop containing nucleotide triphosphate hydrolases"/>
    <property type="match status" value="2"/>
</dbReference>
<feature type="domain" description="Helicase ATP-binding" evidence="11">
    <location>
        <begin position="253"/>
        <end position="418"/>
    </location>
</feature>
<dbReference type="SUPFAM" id="SSF52540">
    <property type="entry name" value="P-loop containing nucleoside triphosphate hydrolases"/>
    <property type="match status" value="2"/>
</dbReference>
<dbReference type="PANTHER" id="PTHR30195:SF16">
    <property type="entry name" value="TYPE I RESTRICTION ENZYME ENDONUCLEASE SUBUNIT"/>
    <property type="match status" value="1"/>
</dbReference>
<dbReference type="PROSITE" id="PS51192">
    <property type="entry name" value="HELICASE_ATP_BIND_1"/>
    <property type="match status" value="1"/>
</dbReference>
<dbReference type="InterPro" id="IPR040980">
    <property type="entry name" value="SWI2_SNF2"/>
</dbReference>
<dbReference type="Pfam" id="PF12008">
    <property type="entry name" value="EcoR124_C"/>
    <property type="match status" value="1"/>
</dbReference>
<comment type="catalytic activity">
    <reaction evidence="1 10">
        <text>Endonucleolytic cleavage of DNA to give random double-stranded fragments with terminal 5'-phosphates, ATP is simultaneously hydrolyzed.</text>
        <dbReference type="EC" id="3.1.21.3"/>
    </reaction>
</comment>
<evidence type="ECO:0000313" key="12">
    <source>
        <dbReference type="EMBL" id="UUC46433.1"/>
    </source>
</evidence>
<evidence type="ECO:0000256" key="1">
    <source>
        <dbReference type="ARBA" id="ARBA00000851"/>
    </source>
</evidence>
<evidence type="ECO:0000256" key="3">
    <source>
        <dbReference type="ARBA" id="ARBA00022722"/>
    </source>
</evidence>
<evidence type="ECO:0000256" key="8">
    <source>
        <dbReference type="ARBA" id="ARBA00022840"/>
    </source>
</evidence>
<keyword evidence="6 12" id="KW-0255">Endonuclease</keyword>
<dbReference type="Pfam" id="PF18766">
    <property type="entry name" value="SWI2_SNF2"/>
    <property type="match status" value="1"/>
</dbReference>
<dbReference type="GO" id="GO:0004519">
    <property type="term" value="F:endonuclease activity"/>
    <property type="evidence" value="ECO:0007669"/>
    <property type="project" value="UniProtKB-KW"/>
</dbReference>
<dbReference type="EMBL" id="CP101751">
    <property type="protein sequence ID" value="UUC46433.1"/>
    <property type="molecule type" value="Genomic_DNA"/>
</dbReference>
<dbReference type="Pfam" id="PF04313">
    <property type="entry name" value="HSDR_N"/>
    <property type="match status" value="1"/>
</dbReference>
<comment type="function">
    <text evidence="10">Subunit R is required for both nuclease and ATPase activities, but not for modification.</text>
</comment>
<dbReference type="InterPro" id="IPR007409">
    <property type="entry name" value="Restrct_endonuc_type1_HsdR_N"/>
</dbReference>
<comment type="similarity">
    <text evidence="2 10">Belongs to the HsdR family.</text>
</comment>
<dbReference type="InterPro" id="IPR051268">
    <property type="entry name" value="Type-I_R_enzyme_R_subunit"/>
</dbReference>
<name>A0ABY5IUE8_9FLAO</name>
<evidence type="ECO:0000256" key="2">
    <source>
        <dbReference type="ARBA" id="ARBA00008598"/>
    </source>
</evidence>
<dbReference type="EC" id="3.1.21.3" evidence="10"/>
<evidence type="ECO:0000256" key="4">
    <source>
        <dbReference type="ARBA" id="ARBA00022741"/>
    </source>
</evidence>
<evidence type="ECO:0000256" key="9">
    <source>
        <dbReference type="ARBA" id="ARBA00023125"/>
    </source>
</evidence>
<dbReference type="InterPro" id="IPR022625">
    <property type="entry name" value="TypeI_RM_Rsu_C"/>
</dbReference>
<dbReference type="InterPro" id="IPR055180">
    <property type="entry name" value="HsdR_RecA-like_helicase_dom_2"/>
</dbReference>
<keyword evidence="13" id="KW-1185">Reference proteome</keyword>
<gene>
    <name evidence="12" type="ORF">NOX80_04330</name>
</gene>
<dbReference type="Gene3D" id="3.90.1570.50">
    <property type="match status" value="1"/>
</dbReference>
<dbReference type="CDD" id="cd22332">
    <property type="entry name" value="HsdR_N"/>
    <property type="match status" value="1"/>
</dbReference>
<protein>
    <recommendedName>
        <fullName evidence="10">Type I restriction enzyme endonuclease subunit</fullName>
        <shortName evidence="10">R protein</shortName>
        <ecNumber evidence="10">3.1.21.3</ecNumber>
    </recommendedName>
</protein>
<keyword evidence="3" id="KW-0540">Nuclease</keyword>
<evidence type="ECO:0000256" key="7">
    <source>
        <dbReference type="ARBA" id="ARBA00022801"/>
    </source>
</evidence>
<dbReference type="InterPro" id="IPR004473">
    <property type="entry name" value="Restrct_endonuc_typeI_HsdR"/>
</dbReference>
<dbReference type="PANTHER" id="PTHR30195">
    <property type="entry name" value="TYPE I SITE-SPECIFIC DEOXYRIBONUCLEASE PROTEIN SUBUNIT M AND R"/>
    <property type="match status" value="1"/>
</dbReference>
<evidence type="ECO:0000256" key="6">
    <source>
        <dbReference type="ARBA" id="ARBA00022759"/>
    </source>
</evidence>
<comment type="subunit">
    <text evidence="10">The type I restriction/modification system is composed of three polypeptides R, M and S.</text>
</comment>
<dbReference type="Proteomes" id="UP001059844">
    <property type="component" value="Chromosome"/>
</dbReference>
<evidence type="ECO:0000313" key="13">
    <source>
        <dbReference type="Proteomes" id="UP001059844"/>
    </source>
</evidence>
<evidence type="ECO:0000259" key="11">
    <source>
        <dbReference type="PROSITE" id="PS51192"/>
    </source>
</evidence>
<dbReference type="NCBIfam" id="TIGR00348">
    <property type="entry name" value="hsdR"/>
    <property type="match status" value="1"/>
</dbReference>
<dbReference type="Pfam" id="PF22679">
    <property type="entry name" value="T1R_D3-like"/>
    <property type="match status" value="1"/>
</dbReference>
<dbReference type="InterPro" id="IPR014001">
    <property type="entry name" value="Helicase_ATP-bd"/>
</dbReference>
<reference evidence="12" key="1">
    <citation type="submission" date="2022-07" db="EMBL/GenBank/DDBJ databases">
        <title>Isolation, identification, and degradation of a PFOSA degrading strain from sewage treatment plant.</title>
        <authorList>
            <person name="Zhang L."/>
            <person name="Huo Y."/>
        </authorList>
    </citation>
    <scope>NUCLEOTIDE SEQUENCE</scope>
    <source>
        <strain evidence="12">C1</strain>
    </source>
</reference>
<dbReference type="Gene3D" id="1.20.58.910">
    <property type="match status" value="1"/>
</dbReference>
<organism evidence="12 13">
    <name type="scientific">Flavobacterium cerinum</name>
    <dbReference type="NCBI Taxonomy" id="2502784"/>
    <lineage>
        <taxon>Bacteria</taxon>
        <taxon>Pseudomonadati</taxon>
        <taxon>Bacteroidota</taxon>
        <taxon>Flavobacteriia</taxon>
        <taxon>Flavobacteriales</taxon>
        <taxon>Flavobacteriaceae</taxon>
        <taxon>Flavobacterium</taxon>
    </lineage>
</organism>
<dbReference type="InterPro" id="IPR027417">
    <property type="entry name" value="P-loop_NTPase"/>
</dbReference>